<evidence type="ECO:0000256" key="7">
    <source>
        <dbReference type="ARBA" id="ARBA00022771"/>
    </source>
</evidence>
<evidence type="ECO:0000259" key="15">
    <source>
        <dbReference type="PROSITE" id="PS50157"/>
    </source>
</evidence>
<feature type="domain" description="C2H2-type" evidence="15">
    <location>
        <begin position="148"/>
        <end position="175"/>
    </location>
</feature>
<evidence type="ECO:0000256" key="11">
    <source>
        <dbReference type="ARBA" id="ARBA00023125"/>
    </source>
</evidence>
<dbReference type="FunFam" id="3.30.160.60:FF:002090">
    <property type="entry name" value="Zinc finger protein 473"/>
    <property type="match status" value="1"/>
</dbReference>
<feature type="domain" description="C2H2-type" evidence="15">
    <location>
        <begin position="68"/>
        <end position="95"/>
    </location>
</feature>
<protein>
    <recommendedName>
        <fullName evidence="15">C2H2-type domain-containing protein</fullName>
    </recommendedName>
</protein>
<dbReference type="GO" id="GO:0003677">
    <property type="term" value="F:DNA binding"/>
    <property type="evidence" value="ECO:0007669"/>
    <property type="project" value="UniProtKB-KW"/>
</dbReference>
<evidence type="ECO:0000256" key="1">
    <source>
        <dbReference type="ARBA" id="ARBA00003767"/>
    </source>
</evidence>
<proteinExistence type="inferred from homology"/>
<evidence type="ECO:0000256" key="9">
    <source>
        <dbReference type="ARBA" id="ARBA00022843"/>
    </source>
</evidence>
<evidence type="ECO:0000313" key="17">
    <source>
        <dbReference type="Proteomes" id="UP000291020"/>
    </source>
</evidence>
<name>A0A452HUM9_9SAUR</name>
<evidence type="ECO:0000256" key="4">
    <source>
        <dbReference type="ARBA" id="ARBA00022499"/>
    </source>
</evidence>
<evidence type="ECO:0000256" key="2">
    <source>
        <dbReference type="ARBA" id="ARBA00004123"/>
    </source>
</evidence>
<reference evidence="17" key="1">
    <citation type="journal article" date="2017" name="PLoS ONE">
        <title>The Agassiz's desert tortoise genome provides a resource for the conservation of a threatened species.</title>
        <authorList>
            <person name="Tollis M."/>
            <person name="DeNardo D.F."/>
            <person name="Cornelius J.A."/>
            <person name="Dolby G.A."/>
            <person name="Edwards T."/>
            <person name="Henen B.T."/>
            <person name="Karl A.E."/>
            <person name="Murphy R.W."/>
            <person name="Kusumi K."/>
        </authorList>
    </citation>
    <scope>NUCLEOTIDE SEQUENCE [LARGE SCALE GENOMIC DNA]</scope>
</reference>
<feature type="domain" description="C2H2-type" evidence="15">
    <location>
        <begin position="40"/>
        <end position="67"/>
    </location>
</feature>
<organism evidence="16 17">
    <name type="scientific">Gopherus agassizii</name>
    <name type="common">Agassiz's desert tortoise</name>
    <dbReference type="NCBI Taxonomy" id="38772"/>
    <lineage>
        <taxon>Eukaryota</taxon>
        <taxon>Metazoa</taxon>
        <taxon>Chordata</taxon>
        <taxon>Craniata</taxon>
        <taxon>Vertebrata</taxon>
        <taxon>Euteleostomi</taxon>
        <taxon>Archelosauria</taxon>
        <taxon>Testudinata</taxon>
        <taxon>Testudines</taxon>
        <taxon>Cryptodira</taxon>
        <taxon>Durocryptodira</taxon>
        <taxon>Testudinoidea</taxon>
        <taxon>Testudinidae</taxon>
        <taxon>Gopherus</taxon>
    </lineage>
</organism>
<dbReference type="InterPro" id="IPR036236">
    <property type="entry name" value="Znf_C2H2_sf"/>
</dbReference>
<dbReference type="GO" id="GO:0010468">
    <property type="term" value="P:regulation of gene expression"/>
    <property type="evidence" value="ECO:0007669"/>
    <property type="project" value="TreeGrafter"/>
</dbReference>
<dbReference type="Gene3D" id="3.30.160.60">
    <property type="entry name" value="Classic Zinc Finger"/>
    <property type="match status" value="5"/>
</dbReference>
<dbReference type="Proteomes" id="UP000291020">
    <property type="component" value="Unassembled WGS sequence"/>
</dbReference>
<keyword evidence="7 14" id="KW-0863">Zinc-finger</keyword>
<dbReference type="Ensembl" id="ENSGAGT00000021463.1">
    <property type="protein sequence ID" value="ENSGAGP00000018828.1"/>
    <property type="gene ID" value="ENSGAGG00000013933.1"/>
</dbReference>
<keyword evidence="11" id="KW-0238">DNA-binding</keyword>
<sequence>MFPSHTTISAQPLLPMGESIQGRDPINAWTMGKISMLRPYKCLESGKSFSQCSHLITHQRLHTGERPYKCLDGGKSFSQSSHLITHQRVHTGERPYKCLECWKTNQNSLHIRESTWERNHINAWMMGKVSVPVHIFLNIEESTWDKIYKCLDSGKSFIQRSNLASHQTNHTMERTHKCLDCGKSFNNCRKRYSLSSHMTPHQAIHTTKSLNVGESAFV</sequence>
<dbReference type="InterPro" id="IPR050331">
    <property type="entry name" value="Zinc_finger"/>
</dbReference>
<keyword evidence="4" id="KW-1017">Isopeptide bond</keyword>
<dbReference type="PANTHER" id="PTHR16515:SF57">
    <property type="entry name" value="ZINC FINGER PROTEIN 154-LIKE"/>
    <property type="match status" value="1"/>
</dbReference>
<evidence type="ECO:0000256" key="13">
    <source>
        <dbReference type="ARBA" id="ARBA00023242"/>
    </source>
</evidence>
<dbReference type="InterPro" id="IPR013087">
    <property type="entry name" value="Znf_C2H2_type"/>
</dbReference>
<dbReference type="PROSITE" id="PS50157">
    <property type="entry name" value="ZINC_FINGER_C2H2_2"/>
    <property type="match status" value="3"/>
</dbReference>
<dbReference type="GO" id="GO:0008270">
    <property type="term" value="F:zinc ion binding"/>
    <property type="evidence" value="ECO:0007669"/>
    <property type="project" value="UniProtKB-KW"/>
</dbReference>
<comment type="subcellular location">
    <subcellularLocation>
        <location evidence="2">Nucleus</location>
    </subcellularLocation>
</comment>
<evidence type="ECO:0000256" key="6">
    <source>
        <dbReference type="ARBA" id="ARBA00022737"/>
    </source>
</evidence>
<evidence type="ECO:0000256" key="14">
    <source>
        <dbReference type="PROSITE-ProRule" id="PRU00042"/>
    </source>
</evidence>
<evidence type="ECO:0000256" key="10">
    <source>
        <dbReference type="ARBA" id="ARBA00023015"/>
    </source>
</evidence>
<evidence type="ECO:0000256" key="8">
    <source>
        <dbReference type="ARBA" id="ARBA00022833"/>
    </source>
</evidence>
<dbReference type="AlphaFoldDB" id="A0A452HUM9"/>
<evidence type="ECO:0000256" key="3">
    <source>
        <dbReference type="ARBA" id="ARBA00006991"/>
    </source>
</evidence>
<dbReference type="FunFam" id="3.30.160.60:FF:000247">
    <property type="entry name" value="Zinc finger protein 236"/>
    <property type="match status" value="1"/>
</dbReference>
<comment type="function">
    <text evidence="1">May be involved in transcriptional regulation.</text>
</comment>
<dbReference type="PANTHER" id="PTHR16515">
    <property type="entry name" value="PR DOMAIN ZINC FINGER PROTEIN"/>
    <property type="match status" value="1"/>
</dbReference>
<keyword evidence="6" id="KW-0677">Repeat</keyword>
<dbReference type="Pfam" id="PF00096">
    <property type="entry name" value="zf-C2H2"/>
    <property type="match status" value="1"/>
</dbReference>
<keyword evidence="10" id="KW-0805">Transcription regulation</keyword>
<reference evidence="16" key="2">
    <citation type="submission" date="2025-08" db="UniProtKB">
        <authorList>
            <consortium name="Ensembl"/>
        </authorList>
    </citation>
    <scope>IDENTIFICATION</scope>
</reference>
<keyword evidence="8" id="KW-0862">Zinc</keyword>
<evidence type="ECO:0000256" key="12">
    <source>
        <dbReference type="ARBA" id="ARBA00023163"/>
    </source>
</evidence>
<keyword evidence="13" id="KW-0539">Nucleus</keyword>
<comment type="similarity">
    <text evidence="3">Belongs to the krueppel C2H2-type zinc-finger protein family.</text>
</comment>
<dbReference type="SMART" id="SM00355">
    <property type="entry name" value="ZnF_C2H2"/>
    <property type="match status" value="4"/>
</dbReference>
<evidence type="ECO:0000256" key="5">
    <source>
        <dbReference type="ARBA" id="ARBA00022723"/>
    </source>
</evidence>
<dbReference type="GO" id="GO:0005634">
    <property type="term" value="C:nucleus"/>
    <property type="evidence" value="ECO:0007669"/>
    <property type="project" value="UniProtKB-SubCell"/>
</dbReference>
<dbReference type="FunFam" id="3.30.160.60:FF:000011">
    <property type="entry name" value="zinc finger protein 615 isoform X1"/>
    <property type="match status" value="1"/>
</dbReference>
<dbReference type="SUPFAM" id="SSF57667">
    <property type="entry name" value="beta-beta-alpha zinc fingers"/>
    <property type="match status" value="2"/>
</dbReference>
<keyword evidence="17" id="KW-1185">Reference proteome</keyword>
<keyword evidence="12" id="KW-0804">Transcription</keyword>
<evidence type="ECO:0000313" key="16">
    <source>
        <dbReference type="Ensembl" id="ENSGAGP00000018828.1"/>
    </source>
</evidence>
<accession>A0A452HUM9</accession>
<reference evidence="16" key="3">
    <citation type="submission" date="2025-09" db="UniProtKB">
        <authorList>
            <consortium name="Ensembl"/>
        </authorList>
    </citation>
    <scope>IDENTIFICATION</scope>
</reference>
<keyword evidence="9" id="KW-0832">Ubl conjugation</keyword>
<keyword evidence="5" id="KW-0479">Metal-binding</keyword>